<dbReference type="PANTHER" id="PTHR33480">
    <property type="entry name" value="SET DOMAIN-CONTAINING PROTEIN-RELATED"/>
    <property type="match status" value="1"/>
</dbReference>
<accession>A0A9Q0YCJ2</accession>
<gene>
    <name evidence="2" type="ORF">HOLleu_42719</name>
</gene>
<evidence type="ECO:0000313" key="3">
    <source>
        <dbReference type="Proteomes" id="UP001152320"/>
    </source>
</evidence>
<dbReference type="EMBL" id="JAIZAY010000125">
    <property type="protein sequence ID" value="KAJ8018971.1"/>
    <property type="molecule type" value="Genomic_DNA"/>
</dbReference>
<proteinExistence type="predicted"/>
<dbReference type="PANTHER" id="PTHR33480:SF1">
    <property type="entry name" value="TYR RECOMBINASE DOMAIN-CONTAINING PROTEIN"/>
    <property type="match status" value="1"/>
</dbReference>
<comment type="caution">
    <text evidence="2">The sequence shown here is derived from an EMBL/GenBank/DDBJ whole genome shotgun (WGS) entry which is preliminary data.</text>
</comment>
<feature type="region of interest" description="Disordered" evidence="1">
    <location>
        <begin position="178"/>
        <end position="199"/>
    </location>
</feature>
<keyword evidence="3" id="KW-1185">Reference proteome</keyword>
<organism evidence="2 3">
    <name type="scientific">Holothuria leucospilota</name>
    <name type="common">Black long sea cucumber</name>
    <name type="synonym">Mertensiothuria leucospilota</name>
    <dbReference type="NCBI Taxonomy" id="206669"/>
    <lineage>
        <taxon>Eukaryota</taxon>
        <taxon>Metazoa</taxon>
        <taxon>Echinodermata</taxon>
        <taxon>Eleutherozoa</taxon>
        <taxon>Echinozoa</taxon>
        <taxon>Holothuroidea</taxon>
        <taxon>Aspidochirotacea</taxon>
        <taxon>Aspidochirotida</taxon>
        <taxon>Holothuriidae</taxon>
        <taxon>Holothuria</taxon>
    </lineage>
</organism>
<dbReference type="AlphaFoldDB" id="A0A9Q0YCJ2"/>
<evidence type="ECO:0000313" key="2">
    <source>
        <dbReference type="EMBL" id="KAJ8018971.1"/>
    </source>
</evidence>
<sequence>MSVSSCKCQHVRESLALLPVKEFVSKQMKGILDSMTQDDIALMIQNDYMLRFGEHFISKAGHKSHSERYIAQKMRELGRLQEFHKITQTPMACFDLVNPLRFDKVIEATKECSGFNSEDNTFQIPSLALKTGHNLNKCEIVLAESIKKKGSEVQHAARECQELMTIEWARKISSHALRQRDKQQWQNPPKKLQQKIPFP</sequence>
<dbReference type="OrthoDB" id="10210969at2759"/>
<reference evidence="2" key="1">
    <citation type="submission" date="2021-10" db="EMBL/GenBank/DDBJ databases">
        <title>Tropical sea cucumber genome reveals ecological adaptation and Cuvierian tubules defense mechanism.</title>
        <authorList>
            <person name="Chen T."/>
        </authorList>
    </citation>
    <scope>NUCLEOTIDE SEQUENCE</scope>
    <source>
        <strain evidence="2">Nanhai2018</strain>
        <tissue evidence="2">Muscle</tissue>
    </source>
</reference>
<name>A0A9Q0YCJ2_HOLLE</name>
<dbReference type="Proteomes" id="UP001152320">
    <property type="component" value="Unassembled WGS sequence"/>
</dbReference>
<evidence type="ECO:0000256" key="1">
    <source>
        <dbReference type="SAM" id="MobiDB-lite"/>
    </source>
</evidence>
<protein>
    <submittedName>
        <fullName evidence="2">Uncharacterized protein</fullName>
    </submittedName>
</protein>